<protein>
    <submittedName>
        <fullName evidence="2">Uncharacterized protein</fullName>
    </submittedName>
</protein>
<dbReference type="AlphaFoldDB" id="A0A0D7B450"/>
<gene>
    <name evidence="2" type="ORF">CYLTODRAFT_456410</name>
</gene>
<evidence type="ECO:0000313" key="3">
    <source>
        <dbReference type="Proteomes" id="UP000054007"/>
    </source>
</evidence>
<sequence length="445" mass="47741">MAPPLPSDAAPPPGPTDLNNAFVAALEKQFDTDPFQSFLSHANQYLAYHDKLVSAGVPFSNASPPSRNVHDAEAVRAIATSTVESKLGDVEQHPDLTDVSDAAHHNSSDTANDAAAVLDSEMPTAENKSCGAKQPSHSPGIVDVSSAAHPNIICTANGATAVLVGAESIIEKRPSTLEPPLRSPSLPEGSSDARLGTVQARAPSPSTNACKIQKPCQSPTRKNAGHDDTSESLATTTPSVLPQSAAANPDDSELERPVLRTEQCLPTMQRKAAPATNFPPIVITLSEATPSTSSVSSGHNKFASVWNDVVKPPIKPPLIFNSAPISKRPRTAGPTSNLSAGTSRTSTRYMKRVKHPQKDSTIAKNYYYDELIPRYGGREDQFRQWWDAEFKARKQRGLTPEFQKWLSTQPGISEEDAVKDAVKDAMKDAMRDAVKGVKRGVRSME</sequence>
<feature type="compositionally biased region" description="Polar residues" evidence="1">
    <location>
        <begin position="231"/>
        <end position="246"/>
    </location>
</feature>
<feature type="region of interest" description="Disordered" evidence="1">
    <location>
        <begin position="122"/>
        <end position="143"/>
    </location>
</feature>
<reference evidence="2 3" key="1">
    <citation type="journal article" date="2015" name="Fungal Genet. Biol.">
        <title>Evolution of novel wood decay mechanisms in Agaricales revealed by the genome sequences of Fistulina hepatica and Cylindrobasidium torrendii.</title>
        <authorList>
            <person name="Floudas D."/>
            <person name="Held B.W."/>
            <person name="Riley R."/>
            <person name="Nagy L.G."/>
            <person name="Koehler G."/>
            <person name="Ransdell A.S."/>
            <person name="Younus H."/>
            <person name="Chow J."/>
            <person name="Chiniquy J."/>
            <person name="Lipzen A."/>
            <person name="Tritt A."/>
            <person name="Sun H."/>
            <person name="Haridas S."/>
            <person name="LaButti K."/>
            <person name="Ohm R.A."/>
            <person name="Kues U."/>
            <person name="Blanchette R.A."/>
            <person name="Grigoriev I.V."/>
            <person name="Minto R.E."/>
            <person name="Hibbett D.S."/>
        </authorList>
    </citation>
    <scope>NUCLEOTIDE SEQUENCE [LARGE SCALE GENOMIC DNA]</scope>
    <source>
        <strain evidence="2 3">FP15055 ss-10</strain>
    </source>
</reference>
<organism evidence="2 3">
    <name type="scientific">Cylindrobasidium torrendii FP15055 ss-10</name>
    <dbReference type="NCBI Taxonomy" id="1314674"/>
    <lineage>
        <taxon>Eukaryota</taxon>
        <taxon>Fungi</taxon>
        <taxon>Dikarya</taxon>
        <taxon>Basidiomycota</taxon>
        <taxon>Agaricomycotina</taxon>
        <taxon>Agaricomycetes</taxon>
        <taxon>Agaricomycetidae</taxon>
        <taxon>Agaricales</taxon>
        <taxon>Marasmiineae</taxon>
        <taxon>Physalacriaceae</taxon>
        <taxon>Cylindrobasidium</taxon>
    </lineage>
</organism>
<feature type="region of interest" description="Disordered" evidence="1">
    <location>
        <begin position="199"/>
        <end position="257"/>
    </location>
</feature>
<keyword evidence="3" id="KW-1185">Reference proteome</keyword>
<dbReference type="EMBL" id="KN880594">
    <property type="protein sequence ID" value="KIY65348.1"/>
    <property type="molecule type" value="Genomic_DNA"/>
</dbReference>
<dbReference type="Proteomes" id="UP000054007">
    <property type="component" value="Unassembled WGS sequence"/>
</dbReference>
<accession>A0A0D7B450</accession>
<evidence type="ECO:0000256" key="1">
    <source>
        <dbReference type="SAM" id="MobiDB-lite"/>
    </source>
</evidence>
<name>A0A0D7B450_9AGAR</name>
<proteinExistence type="predicted"/>
<feature type="compositionally biased region" description="Polar residues" evidence="1">
    <location>
        <begin position="204"/>
        <end position="221"/>
    </location>
</feature>
<evidence type="ECO:0000313" key="2">
    <source>
        <dbReference type="EMBL" id="KIY65348.1"/>
    </source>
</evidence>
<feature type="region of interest" description="Disordered" evidence="1">
    <location>
        <begin position="321"/>
        <end position="347"/>
    </location>
</feature>
<feature type="compositionally biased region" description="Polar residues" evidence="1">
    <location>
        <begin position="333"/>
        <end position="347"/>
    </location>
</feature>